<name>A0ABR2PE59_9ROSI</name>
<gene>
    <name evidence="1" type="ORF">V6N11_010153</name>
</gene>
<reference evidence="1 2" key="1">
    <citation type="journal article" date="2024" name="G3 (Bethesda)">
        <title>Genome assembly of Hibiscus sabdariffa L. provides insights into metabolisms of medicinal natural products.</title>
        <authorList>
            <person name="Kim T."/>
        </authorList>
    </citation>
    <scope>NUCLEOTIDE SEQUENCE [LARGE SCALE GENOMIC DNA]</scope>
    <source>
        <strain evidence="1">TK-2024</strain>
        <tissue evidence="1">Old leaves</tissue>
    </source>
</reference>
<sequence length="85" mass="9846">MPESGFGGGNQQETCMESCDRIEDIRMSDGEISKQVETIKQVFVERTENYRIPELERLYSRIMKGIFERRDKGVGDDPKPSILKF</sequence>
<keyword evidence="2" id="KW-1185">Reference proteome</keyword>
<proteinExistence type="predicted"/>
<organism evidence="1 2">
    <name type="scientific">Hibiscus sabdariffa</name>
    <name type="common">roselle</name>
    <dbReference type="NCBI Taxonomy" id="183260"/>
    <lineage>
        <taxon>Eukaryota</taxon>
        <taxon>Viridiplantae</taxon>
        <taxon>Streptophyta</taxon>
        <taxon>Embryophyta</taxon>
        <taxon>Tracheophyta</taxon>
        <taxon>Spermatophyta</taxon>
        <taxon>Magnoliopsida</taxon>
        <taxon>eudicotyledons</taxon>
        <taxon>Gunneridae</taxon>
        <taxon>Pentapetalae</taxon>
        <taxon>rosids</taxon>
        <taxon>malvids</taxon>
        <taxon>Malvales</taxon>
        <taxon>Malvaceae</taxon>
        <taxon>Malvoideae</taxon>
        <taxon>Hibiscus</taxon>
    </lineage>
</organism>
<dbReference type="EMBL" id="JBBPBN010000063">
    <property type="protein sequence ID" value="KAK8986597.1"/>
    <property type="molecule type" value="Genomic_DNA"/>
</dbReference>
<protein>
    <submittedName>
        <fullName evidence="1">Uncharacterized protein</fullName>
    </submittedName>
</protein>
<evidence type="ECO:0000313" key="2">
    <source>
        <dbReference type="Proteomes" id="UP001396334"/>
    </source>
</evidence>
<accession>A0ABR2PE59</accession>
<comment type="caution">
    <text evidence="1">The sequence shown here is derived from an EMBL/GenBank/DDBJ whole genome shotgun (WGS) entry which is preliminary data.</text>
</comment>
<dbReference type="Proteomes" id="UP001396334">
    <property type="component" value="Unassembled WGS sequence"/>
</dbReference>
<evidence type="ECO:0000313" key="1">
    <source>
        <dbReference type="EMBL" id="KAK8986597.1"/>
    </source>
</evidence>